<evidence type="ECO:0000256" key="1">
    <source>
        <dbReference type="SAM" id="SignalP"/>
    </source>
</evidence>
<dbReference type="CDD" id="cd02549">
    <property type="entry name" value="Peptidase_C39A"/>
    <property type="match status" value="1"/>
</dbReference>
<dbReference type="Pfam" id="PF13529">
    <property type="entry name" value="Peptidase_C39_2"/>
    <property type="match status" value="1"/>
</dbReference>
<dbReference type="InterPro" id="IPR039563">
    <property type="entry name" value="Peptidase_C39_single_dom"/>
</dbReference>
<evidence type="ECO:0000313" key="3">
    <source>
        <dbReference type="EMBL" id="MBB4958607.1"/>
    </source>
</evidence>
<reference evidence="3 4" key="1">
    <citation type="submission" date="2020-08" db="EMBL/GenBank/DDBJ databases">
        <title>Sequencing the genomes of 1000 actinobacteria strains.</title>
        <authorList>
            <person name="Klenk H.-P."/>
        </authorList>
    </citation>
    <scope>NUCLEOTIDE SEQUENCE [LARGE SCALE GENOMIC DNA]</scope>
    <source>
        <strain evidence="3 4">DSM 45886</strain>
    </source>
</reference>
<protein>
    <recommendedName>
        <fullName evidence="2">Peptidase C39-like domain-containing protein</fullName>
    </recommendedName>
</protein>
<name>A0A7W7WPJ1_9ACTN</name>
<dbReference type="RefSeq" id="WP_184534670.1">
    <property type="nucleotide sequence ID" value="NZ_JACHJW010000001.1"/>
</dbReference>
<dbReference type="Gene3D" id="3.90.70.10">
    <property type="entry name" value="Cysteine proteinases"/>
    <property type="match status" value="1"/>
</dbReference>
<sequence length="457" mass="49791">MARPRLHAVALAGVTALALFGTTAPAHAAPGALGTTRTGATSGAPITHDEQITYQDWNSYADWRRGTHAGTIALPGARTGITMLKPAGTTDYTDPHTGVTKTWQYSTWTSPVTQVGFDASELIASWNADTPAGTWIQVEMQGTYNTGNQTPWYVMGRWASGDQDIRRTTVNRQGDPWSSIWTDTFSIDDVANGVMLQAYQLKLTLYRAPGQLRAPRVTMLGAMSSYVPDRFTVAPSAGGIAWGRELSVPTYSQNVHAGHYPEYDGGGQAWCSPTSTEMVIEYWGRKPSAEDTSWVNPEYPDHTVNHAARMVYDYAYEGAGNWPFNTAYAASFPGLDAKVTRLHSLDEVERFIKAGIPVITSQSFLASELDGANYGTAGHLFVVVGFTADGDVIVNDPASASNDVVRNVYKREQFEQIWLRTKRYNASGGVSGGPGGVAYLIKPWWMPWPKVAGSTNW</sequence>
<comment type="caution">
    <text evidence="3">The sequence shown here is derived from an EMBL/GenBank/DDBJ whole genome shotgun (WGS) entry which is preliminary data.</text>
</comment>
<accession>A0A7W7WPJ1</accession>
<keyword evidence="4" id="KW-1185">Reference proteome</keyword>
<dbReference type="InterPro" id="IPR039564">
    <property type="entry name" value="Peptidase_C39-like"/>
</dbReference>
<dbReference type="EMBL" id="JACHJW010000001">
    <property type="protein sequence ID" value="MBB4958607.1"/>
    <property type="molecule type" value="Genomic_DNA"/>
</dbReference>
<feature type="signal peptide" evidence="1">
    <location>
        <begin position="1"/>
        <end position="28"/>
    </location>
</feature>
<evidence type="ECO:0000259" key="2">
    <source>
        <dbReference type="Pfam" id="PF13529"/>
    </source>
</evidence>
<organism evidence="3 4">
    <name type="scientific">Micromonospora polyrhachis</name>
    <dbReference type="NCBI Taxonomy" id="1282883"/>
    <lineage>
        <taxon>Bacteria</taxon>
        <taxon>Bacillati</taxon>
        <taxon>Actinomycetota</taxon>
        <taxon>Actinomycetes</taxon>
        <taxon>Micromonosporales</taxon>
        <taxon>Micromonosporaceae</taxon>
        <taxon>Micromonospora</taxon>
    </lineage>
</organism>
<dbReference type="AlphaFoldDB" id="A0A7W7WPJ1"/>
<feature type="domain" description="Peptidase C39-like" evidence="2">
    <location>
        <begin position="246"/>
        <end position="398"/>
    </location>
</feature>
<gene>
    <name evidence="3" type="ORF">FHR38_002340</name>
</gene>
<keyword evidence="1" id="KW-0732">Signal</keyword>
<proteinExistence type="predicted"/>
<dbReference type="Proteomes" id="UP000578819">
    <property type="component" value="Unassembled WGS sequence"/>
</dbReference>
<evidence type="ECO:0000313" key="4">
    <source>
        <dbReference type="Proteomes" id="UP000578819"/>
    </source>
</evidence>
<feature type="chain" id="PRO_5031278331" description="Peptidase C39-like domain-containing protein" evidence="1">
    <location>
        <begin position="29"/>
        <end position="457"/>
    </location>
</feature>